<evidence type="ECO:0000256" key="2">
    <source>
        <dbReference type="ARBA" id="ARBA00001947"/>
    </source>
</evidence>
<evidence type="ECO:0000313" key="14">
    <source>
        <dbReference type="Proteomes" id="UP000886520"/>
    </source>
</evidence>
<dbReference type="SMART" id="SM00849">
    <property type="entry name" value="Lactamase_B"/>
    <property type="match status" value="1"/>
</dbReference>
<dbReference type="AlphaFoldDB" id="A0A9D4V7M1"/>
<dbReference type="HAMAP" id="MF_01374">
    <property type="entry name" value="Glyoxalase_2"/>
    <property type="match status" value="1"/>
</dbReference>
<comment type="pathway">
    <text evidence="5">Secondary metabolite metabolism; methylglyoxal degradation; (R)-lactate from methylglyoxal: step 2/2.</text>
</comment>
<dbReference type="EC" id="3.1.2.6" evidence="7"/>
<comment type="cofactor">
    <cofactor evidence="2">
        <name>Zn(2+)</name>
        <dbReference type="ChEBI" id="CHEBI:29105"/>
    </cofactor>
</comment>
<name>A0A9D4V7M1_ADICA</name>
<comment type="caution">
    <text evidence="13">The sequence shown here is derived from an EMBL/GenBank/DDBJ whole genome shotgun (WGS) entry which is preliminary data.</text>
</comment>
<feature type="domain" description="Metallo-beta-lactamase" evidence="12">
    <location>
        <begin position="2"/>
        <end position="167"/>
    </location>
</feature>
<dbReference type="InterPro" id="IPR032282">
    <property type="entry name" value="HAGH_C"/>
</dbReference>
<dbReference type="Proteomes" id="UP000886520">
    <property type="component" value="Chromosome 4"/>
</dbReference>
<dbReference type="Pfam" id="PF00753">
    <property type="entry name" value="Lactamase_B"/>
    <property type="match status" value="1"/>
</dbReference>
<dbReference type="PANTHER" id="PTHR11935:SF94">
    <property type="entry name" value="TENZING NORGAY, ISOFORM C"/>
    <property type="match status" value="1"/>
</dbReference>
<evidence type="ECO:0000256" key="7">
    <source>
        <dbReference type="ARBA" id="ARBA00011917"/>
    </source>
</evidence>
<gene>
    <name evidence="13" type="ORF">GOP47_0004128</name>
</gene>
<evidence type="ECO:0000256" key="6">
    <source>
        <dbReference type="ARBA" id="ARBA00006759"/>
    </source>
</evidence>
<reference evidence="13" key="1">
    <citation type="submission" date="2021-01" db="EMBL/GenBank/DDBJ databases">
        <title>Adiantum capillus-veneris genome.</title>
        <authorList>
            <person name="Fang Y."/>
            <person name="Liao Q."/>
        </authorList>
    </citation>
    <scope>NUCLEOTIDE SEQUENCE</scope>
    <source>
        <strain evidence="13">H3</strain>
        <tissue evidence="13">Leaf</tissue>
    </source>
</reference>
<evidence type="ECO:0000313" key="13">
    <source>
        <dbReference type="EMBL" id="KAI5080945.1"/>
    </source>
</evidence>
<evidence type="ECO:0000256" key="9">
    <source>
        <dbReference type="ARBA" id="ARBA00022801"/>
    </source>
</evidence>
<protein>
    <recommendedName>
        <fullName evidence="7">hydroxyacylglutathione hydrolase</fullName>
        <ecNumber evidence="7">3.1.2.6</ecNumber>
    </recommendedName>
    <alternativeName>
        <fullName evidence="11">Glyoxalase II</fullName>
    </alternativeName>
</protein>
<evidence type="ECO:0000256" key="5">
    <source>
        <dbReference type="ARBA" id="ARBA00004963"/>
    </source>
</evidence>
<evidence type="ECO:0000256" key="1">
    <source>
        <dbReference type="ARBA" id="ARBA00001623"/>
    </source>
</evidence>
<evidence type="ECO:0000256" key="4">
    <source>
        <dbReference type="ARBA" id="ARBA00001965"/>
    </source>
</evidence>
<evidence type="ECO:0000256" key="11">
    <source>
        <dbReference type="ARBA" id="ARBA00031044"/>
    </source>
</evidence>
<evidence type="ECO:0000256" key="10">
    <source>
        <dbReference type="ARBA" id="ARBA00022833"/>
    </source>
</evidence>
<dbReference type="CDD" id="cd07723">
    <property type="entry name" value="hydroxyacylglutathione_hydrolase_MBL-fold"/>
    <property type="match status" value="1"/>
</dbReference>
<comment type="similarity">
    <text evidence="6">Belongs to the metallo-beta-lactamase superfamily. Glyoxalase II family.</text>
</comment>
<sequence>MRNLSFFARLVDDLSGDAAVVDPVEPDRLVEAAESHGARIKFVITTHHHWDHAGGNDKIKKLIPGIIVYGGSEDNVQGQTDKLHDGSAVQLGDSIKITAMHTPCHTKGHVCYFVTDAKGGDPAVFTGDTLFIGGCGRFFEGTADQMYYSLCESLVALPPNTQVFCGHEYTVKNFAFALEVEPENLALKRKFAWAKQQRADGKPTVPSTISEELETNPFMRVKEKPVQDATGLSNPIEVMGALRRWKDGWKG</sequence>
<dbReference type="GO" id="GO:0004416">
    <property type="term" value="F:hydroxyacylglutathione hydrolase activity"/>
    <property type="evidence" value="ECO:0007669"/>
    <property type="project" value="UniProtKB-EC"/>
</dbReference>
<keyword evidence="10" id="KW-0862">Zinc</keyword>
<keyword evidence="8" id="KW-0479">Metal-binding</keyword>
<comment type="cofactor">
    <cofactor evidence="3">
        <name>Fe(2+)</name>
        <dbReference type="ChEBI" id="CHEBI:29033"/>
    </cofactor>
</comment>
<dbReference type="InterPro" id="IPR017782">
    <property type="entry name" value="Hydroxyacylglutathione_Hdrlase"/>
</dbReference>
<keyword evidence="9" id="KW-0378">Hydrolase</keyword>
<dbReference type="NCBIfam" id="TIGR03413">
    <property type="entry name" value="GSH_gloB"/>
    <property type="match status" value="1"/>
</dbReference>
<comment type="cofactor">
    <cofactor evidence="4">
        <name>Fe(3+)</name>
        <dbReference type="ChEBI" id="CHEBI:29034"/>
    </cofactor>
</comment>
<evidence type="ECO:0000259" key="12">
    <source>
        <dbReference type="SMART" id="SM00849"/>
    </source>
</evidence>
<dbReference type="Gene3D" id="3.60.15.10">
    <property type="entry name" value="Ribonuclease Z/Hydroxyacylglutathione hydrolase-like"/>
    <property type="match status" value="1"/>
</dbReference>
<comment type="catalytic activity">
    <reaction evidence="1">
        <text>an S-(2-hydroxyacyl)glutathione + H2O = a 2-hydroxy carboxylate + glutathione + H(+)</text>
        <dbReference type="Rhea" id="RHEA:21864"/>
        <dbReference type="ChEBI" id="CHEBI:15377"/>
        <dbReference type="ChEBI" id="CHEBI:15378"/>
        <dbReference type="ChEBI" id="CHEBI:57925"/>
        <dbReference type="ChEBI" id="CHEBI:58896"/>
        <dbReference type="ChEBI" id="CHEBI:71261"/>
        <dbReference type="EC" id="3.1.2.6"/>
    </reaction>
</comment>
<dbReference type="Pfam" id="PF16123">
    <property type="entry name" value="HAGH_C"/>
    <property type="match status" value="1"/>
</dbReference>
<evidence type="ECO:0000256" key="3">
    <source>
        <dbReference type="ARBA" id="ARBA00001954"/>
    </source>
</evidence>
<dbReference type="FunFam" id="3.60.15.10:FF:000019">
    <property type="entry name" value="Hydroxyacylglutathione hydrolase, mitochondrial"/>
    <property type="match status" value="1"/>
</dbReference>
<dbReference type="GO" id="GO:0046872">
    <property type="term" value="F:metal ion binding"/>
    <property type="evidence" value="ECO:0007669"/>
    <property type="project" value="UniProtKB-KW"/>
</dbReference>
<proteinExistence type="inferred from homology"/>
<dbReference type="PANTHER" id="PTHR11935">
    <property type="entry name" value="BETA LACTAMASE DOMAIN"/>
    <property type="match status" value="1"/>
</dbReference>
<organism evidence="13 14">
    <name type="scientific">Adiantum capillus-veneris</name>
    <name type="common">Maidenhair fern</name>
    <dbReference type="NCBI Taxonomy" id="13818"/>
    <lineage>
        <taxon>Eukaryota</taxon>
        <taxon>Viridiplantae</taxon>
        <taxon>Streptophyta</taxon>
        <taxon>Embryophyta</taxon>
        <taxon>Tracheophyta</taxon>
        <taxon>Polypodiopsida</taxon>
        <taxon>Polypodiidae</taxon>
        <taxon>Polypodiales</taxon>
        <taxon>Pteridineae</taxon>
        <taxon>Pteridaceae</taxon>
        <taxon>Vittarioideae</taxon>
        <taxon>Adiantum</taxon>
    </lineage>
</organism>
<dbReference type="GO" id="GO:0019243">
    <property type="term" value="P:methylglyoxal catabolic process to D-lactate via S-lactoyl-glutathione"/>
    <property type="evidence" value="ECO:0007669"/>
    <property type="project" value="InterPro"/>
</dbReference>
<dbReference type="InterPro" id="IPR036866">
    <property type="entry name" value="RibonucZ/Hydroxyglut_hydro"/>
</dbReference>
<evidence type="ECO:0000256" key="8">
    <source>
        <dbReference type="ARBA" id="ARBA00022723"/>
    </source>
</evidence>
<dbReference type="InterPro" id="IPR001279">
    <property type="entry name" value="Metallo-B-lactamas"/>
</dbReference>
<dbReference type="OrthoDB" id="515692at2759"/>
<dbReference type="PIRSF" id="PIRSF005457">
    <property type="entry name" value="Glx"/>
    <property type="match status" value="1"/>
</dbReference>
<dbReference type="InterPro" id="IPR035680">
    <property type="entry name" value="Clx_II_MBL"/>
</dbReference>
<keyword evidence="14" id="KW-1185">Reference proteome</keyword>
<dbReference type="EMBL" id="JABFUD020000004">
    <property type="protein sequence ID" value="KAI5080945.1"/>
    <property type="molecule type" value="Genomic_DNA"/>
</dbReference>
<dbReference type="SUPFAM" id="SSF56281">
    <property type="entry name" value="Metallo-hydrolase/oxidoreductase"/>
    <property type="match status" value="1"/>
</dbReference>
<accession>A0A9D4V7M1</accession>